<feature type="compositionally biased region" description="Basic and acidic residues" evidence="1">
    <location>
        <begin position="231"/>
        <end position="248"/>
    </location>
</feature>
<dbReference type="EMBL" id="KZ288186">
    <property type="protein sequence ID" value="PBC34762.1"/>
    <property type="molecule type" value="Genomic_DNA"/>
</dbReference>
<keyword evidence="3" id="KW-1185">Reference proteome</keyword>
<sequence>MPGEKRERGLRQTTSGIREGSPSKTSELEVRTRGSSMIPLPRAMPHNPKTVKTEKNRLRLIMENNRGLVDALEKERRINVDEDEDGYRVSSTREPAAPRYCDLSCNVYRCPVRKEDADDCQKRPERSLSEECRVSHGPVGVGVEGVGSWRAQRRPHNIEISAPLSGVAAHELESSVDGATFNPVAAAATTSTRCSLVKNTLKTPLSSSTFLPVNANIRPRLYLGSVIAETSKEDAMEPEVKEEDERRSSTPSPEQIYIRRNKRYNEGGSSEEDSKPDTSLQGHRIPSSYRGTWPIRRDIWANQQMGFSTQQGTSTTVHNVNHFFVNYMLHIQKKEQ</sequence>
<evidence type="ECO:0000313" key="2">
    <source>
        <dbReference type="EMBL" id="PBC34762.1"/>
    </source>
</evidence>
<evidence type="ECO:0000313" key="3">
    <source>
        <dbReference type="Proteomes" id="UP000242457"/>
    </source>
</evidence>
<evidence type="ECO:0000256" key="1">
    <source>
        <dbReference type="SAM" id="MobiDB-lite"/>
    </source>
</evidence>
<gene>
    <name evidence="2" type="ORF">APICC_01226</name>
</gene>
<protein>
    <submittedName>
        <fullName evidence="2">Uncharacterized protein</fullName>
    </submittedName>
</protein>
<feature type="region of interest" description="Disordered" evidence="1">
    <location>
        <begin position="1"/>
        <end position="49"/>
    </location>
</feature>
<reference evidence="2 3" key="1">
    <citation type="submission" date="2014-07" db="EMBL/GenBank/DDBJ databases">
        <title>Genomic and transcriptomic analysis on Apis cerana provide comprehensive insights into honey bee biology.</title>
        <authorList>
            <person name="Diao Q."/>
            <person name="Sun L."/>
            <person name="Zheng H."/>
            <person name="Zheng H."/>
            <person name="Xu S."/>
            <person name="Wang S."/>
            <person name="Zeng Z."/>
            <person name="Hu F."/>
            <person name="Su S."/>
            <person name="Wu J."/>
        </authorList>
    </citation>
    <scope>NUCLEOTIDE SEQUENCE [LARGE SCALE GENOMIC DNA]</scope>
    <source>
        <tissue evidence="2">Pupae without intestine</tissue>
    </source>
</reference>
<organism evidence="2 3">
    <name type="scientific">Apis cerana cerana</name>
    <name type="common">Oriental honeybee</name>
    <dbReference type="NCBI Taxonomy" id="94128"/>
    <lineage>
        <taxon>Eukaryota</taxon>
        <taxon>Metazoa</taxon>
        <taxon>Ecdysozoa</taxon>
        <taxon>Arthropoda</taxon>
        <taxon>Hexapoda</taxon>
        <taxon>Insecta</taxon>
        <taxon>Pterygota</taxon>
        <taxon>Neoptera</taxon>
        <taxon>Endopterygota</taxon>
        <taxon>Hymenoptera</taxon>
        <taxon>Apocrita</taxon>
        <taxon>Aculeata</taxon>
        <taxon>Apoidea</taxon>
        <taxon>Anthophila</taxon>
        <taxon>Apidae</taxon>
        <taxon>Apis</taxon>
    </lineage>
</organism>
<accession>A0A2A3EU15</accession>
<dbReference type="AlphaFoldDB" id="A0A2A3EU15"/>
<feature type="region of interest" description="Disordered" evidence="1">
    <location>
        <begin position="231"/>
        <end position="289"/>
    </location>
</feature>
<proteinExistence type="predicted"/>
<dbReference type="Proteomes" id="UP000242457">
    <property type="component" value="Unassembled WGS sequence"/>
</dbReference>
<feature type="compositionally biased region" description="Basic and acidic residues" evidence="1">
    <location>
        <begin position="1"/>
        <end position="10"/>
    </location>
</feature>
<dbReference type="STRING" id="94128.A0A2A3EU15"/>
<name>A0A2A3EU15_APICC</name>
<dbReference type="OrthoDB" id="7617105at2759"/>